<accession>A0A7S0CLP3</accession>
<name>A0A7S0CLP3_9STRA</name>
<dbReference type="EMBL" id="HBEL01049663">
    <property type="protein sequence ID" value="CAD8426783.1"/>
    <property type="molecule type" value="Transcribed_RNA"/>
</dbReference>
<protein>
    <submittedName>
        <fullName evidence="3">Uncharacterized protein</fullName>
    </submittedName>
</protein>
<dbReference type="InterPro" id="IPR052592">
    <property type="entry name" value="LRR-RLK"/>
</dbReference>
<evidence type="ECO:0000313" key="3">
    <source>
        <dbReference type="EMBL" id="CAD8426783.1"/>
    </source>
</evidence>
<dbReference type="InterPro" id="IPR001611">
    <property type="entry name" value="Leu-rich_rpt"/>
</dbReference>
<evidence type="ECO:0000256" key="1">
    <source>
        <dbReference type="ARBA" id="ARBA00022614"/>
    </source>
</evidence>
<sequence>MVTFLKLNENGLRGYLPAEITSLPNLQQLYLSSNSIRGTIPTSIGNLQKLRSLHISENLFEGTIPRQIGFCTQVRFLDLSDNNLEGTLPKELFWKSMELTILDASRNRRLGGTIPSSLSSLSTEIATTSSTKMLPAAALHRESRNPNKDTQKIAGVGGEDDEEFPMVVQPQERPNNYNGYQQRNQYQSNPDKLLELHLSGCDFSGTIPSDIMGRKLTNLVKLDLSNNRLEGTIPSNIFVGVGGVRGAMEELAVLNLSINQLIGSIPDTLYQYTTKLRHLNVGNNFLMGSISSSLGRLTNLEIGVFYMNYFTGILPDTGLSSLTKLETLHFTYNNIHGTMPKEICELRTSSSLTILSSDCEKGLSNGDEMPALLSCQCCTTCLTGYKT</sequence>
<proteinExistence type="predicted"/>
<keyword evidence="2" id="KW-0677">Repeat</keyword>
<dbReference type="PANTHER" id="PTHR48054">
    <property type="entry name" value="RECEPTOR KINASE-LIKE PROTEIN XA21"/>
    <property type="match status" value="1"/>
</dbReference>
<dbReference type="PRINTS" id="PR00019">
    <property type="entry name" value="LEURICHRPT"/>
</dbReference>
<reference evidence="3" key="1">
    <citation type="submission" date="2021-01" db="EMBL/GenBank/DDBJ databases">
        <authorList>
            <person name="Corre E."/>
            <person name="Pelletier E."/>
            <person name="Niang G."/>
            <person name="Scheremetjew M."/>
            <person name="Finn R."/>
            <person name="Kale V."/>
            <person name="Holt S."/>
            <person name="Cochrane G."/>
            <person name="Meng A."/>
            <person name="Brown T."/>
            <person name="Cohen L."/>
        </authorList>
    </citation>
    <scope>NUCLEOTIDE SEQUENCE</scope>
    <source>
        <strain evidence="3">CCAP1064/1</strain>
    </source>
</reference>
<dbReference type="Pfam" id="PF00560">
    <property type="entry name" value="LRR_1"/>
    <property type="match status" value="4"/>
</dbReference>
<dbReference type="SMART" id="SM00369">
    <property type="entry name" value="LRR_TYP"/>
    <property type="match status" value="5"/>
</dbReference>
<organism evidence="3">
    <name type="scientific">Proboscia inermis</name>
    <dbReference type="NCBI Taxonomy" id="420281"/>
    <lineage>
        <taxon>Eukaryota</taxon>
        <taxon>Sar</taxon>
        <taxon>Stramenopiles</taxon>
        <taxon>Ochrophyta</taxon>
        <taxon>Bacillariophyta</taxon>
        <taxon>Coscinodiscophyceae</taxon>
        <taxon>Rhizosoleniophycidae</taxon>
        <taxon>Rhizosoleniales</taxon>
        <taxon>Rhizosoleniaceae</taxon>
        <taxon>Proboscia</taxon>
    </lineage>
</organism>
<dbReference type="SUPFAM" id="SSF52058">
    <property type="entry name" value="L domain-like"/>
    <property type="match status" value="2"/>
</dbReference>
<dbReference type="InterPro" id="IPR032675">
    <property type="entry name" value="LRR_dom_sf"/>
</dbReference>
<dbReference type="AlphaFoldDB" id="A0A7S0CLP3"/>
<dbReference type="PANTHER" id="PTHR48054:SF14">
    <property type="entry name" value="MDIS1-INTERACTING RECEPTOR LIKE KINASE 2-LIKE"/>
    <property type="match status" value="1"/>
</dbReference>
<keyword evidence="1" id="KW-0433">Leucine-rich repeat</keyword>
<dbReference type="InterPro" id="IPR003591">
    <property type="entry name" value="Leu-rich_rpt_typical-subtyp"/>
</dbReference>
<dbReference type="Pfam" id="PF13855">
    <property type="entry name" value="LRR_8"/>
    <property type="match status" value="1"/>
</dbReference>
<dbReference type="SMART" id="SM00365">
    <property type="entry name" value="LRR_SD22"/>
    <property type="match status" value="3"/>
</dbReference>
<dbReference type="FunFam" id="3.80.10.10:FF:000383">
    <property type="entry name" value="Leucine-rich repeat receptor protein kinase EMS1"/>
    <property type="match status" value="1"/>
</dbReference>
<dbReference type="Gene3D" id="3.80.10.10">
    <property type="entry name" value="Ribonuclease Inhibitor"/>
    <property type="match status" value="2"/>
</dbReference>
<gene>
    <name evidence="3" type="ORF">PINE0816_LOCUS22948</name>
</gene>
<evidence type="ECO:0000256" key="2">
    <source>
        <dbReference type="ARBA" id="ARBA00022737"/>
    </source>
</evidence>